<accession>A0ABQ9TLG2</accession>
<evidence type="ECO:0000313" key="3">
    <source>
        <dbReference type="Proteomes" id="UP001266305"/>
    </source>
</evidence>
<keyword evidence="1" id="KW-0472">Membrane</keyword>
<sequence length="158" mass="17340">MSTLPSSHVPPKTLYSLMQDRAVSHDRRRKEKARGSFLMLSALVPGAGCFSLAHHAILICPHLGHASSSELELQWFSGLDLNRGFHAWLVDGAFPAEESSATQPLLPAPVPVLVAIQRLHSPRSPLYLPSVLPRLFHGYPGHWSHPEPLSGPQWPPVS</sequence>
<keyword evidence="1" id="KW-1133">Transmembrane helix</keyword>
<keyword evidence="3" id="KW-1185">Reference proteome</keyword>
<dbReference type="Proteomes" id="UP001266305">
    <property type="component" value="Unassembled WGS sequence"/>
</dbReference>
<name>A0ABQ9TLG2_SAGOE</name>
<keyword evidence="1" id="KW-0812">Transmembrane</keyword>
<dbReference type="EMBL" id="JASSZA010000021">
    <property type="protein sequence ID" value="KAK2085268.1"/>
    <property type="molecule type" value="Genomic_DNA"/>
</dbReference>
<evidence type="ECO:0000256" key="1">
    <source>
        <dbReference type="SAM" id="Phobius"/>
    </source>
</evidence>
<gene>
    <name evidence="2" type="ORF">P7K49_036568</name>
</gene>
<organism evidence="2 3">
    <name type="scientific">Saguinus oedipus</name>
    <name type="common">Cotton-top tamarin</name>
    <name type="synonym">Oedipomidas oedipus</name>
    <dbReference type="NCBI Taxonomy" id="9490"/>
    <lineage>
        <taxon>Eukaryota</taxon>
        <taxon>Metazoa</taxon>
        <taxon>Chordata</taxon>
        <taxon>Craniata</taxon>
        <taxon>Vertebrata</taxon>
        <taxon>Euteleostomi</taxon>
        <taxon>Mammalia</taxon>
        <taxon>Eutheria</taxon>
        <taxon>Euarchontoglires</taxon>
        <taxon>Primates</taxon>
        <taxon>Haplorrhini</taxon>
        <taxon>Platyrrhini</taxon>
        <taxon>Cebidae</taxon>
        <taxon>Callitrichinae</taxon>
        <taxon>Saguinus</taxon>
    </lineage>
</organism>
<evidence type="ECO:0000313" key="2">
    <source>
        <dbReference type="EMBL" id="KAK2085268.1"/>
    </source>
</evidence>
<comment type="caution">
    <text evidence="2">The sequence shown here is derived from an EMBL/GenBank/DDBJ whole genome shotgun (WGS) entry which is preliminary data.</text>
</comment>
<protein>
    <submittedName>
        <fullName evidence="2">Uncharacterized protein</fullName>
    </submittedName>
</protein>
<proteinExistence type="predicted"/>
<reference evidence="2 3" key="1">
    <citation type="submission" date="2023-05" db="EMBL/GenBank/DDBJ databases">
        <title>B98-5 Cell Line De Novo Hybrid Assembly: An Optical Mapping Approach.</title>
        <authorList>
            <person name="Kananen K."/>
            <person name="Auerbach J.A."/>
            <person name="Kautto E."/>
            <person name="Blachly J.S."/>
        </authorList>
    </citation>
    <scope>NUCLEOTIDE SEQUENCE [LARGE SCALE GENOMIC DNA]</scope>
    <source>
        <strain evidence="2">B95-8</strain>
        <tissue evidence="2">Cell line</tissue>
    </source>
</reference>
<feature type="transmembrane region" description="Helical" evidence="1">
    <location>
        <begin position="37"/>
        <end position="59"/>
    </location>
</feature>